<sequence length="41" mass="4072">MKIKDGLSALTPDPSPTEAGEGSSNRHGGLIPPRSLGGRGG</sequence>
<protein>
    <submittedName>
        <fullName evidence="2">Uncharacterized protein</fullName>
    </submittedName>
</protein>
<name>A0ABP9X230_9CHLR</name>
<dbReference type="EMBL" id="BAABRU010000011">
    <property type="protein sequence ID" value="GAA5529454.1"/>
    <property type="molecule type" value="Genomic_DNA"/>
</dbReference>
<gene>
    <name evidence="2" type="ORF">Hgul01_03264</name>
</gene>
<keyword evidence="3" id="KW-1185">Reference proteome</keyword>
<evidence type="ECO:0000313" key="3">
    <source>
        <dbReference type="Proteomes" id="UP001428290"/>
    </source>
</evidence>
<organism evidence="2 3">
    <name type="scientific">Herpetosiphon gulosus</name>
    <dbReference type="NCBI Taxonomy" id="1973496"/>
    <lineage>
        <taxon>Bacteria</taxon>
        <taxon>Bacillati</taxon>
        <taxon>Chloroflexota</taxon>
        <taxon>Chloroflexia</taxon>
        <taxon>Herpetosiphonales</taxon>
        <taxon>Herpetosiphonaceae</taxon>
        <taxon>Herpetosiphon</taxon>
    </lineage>
</organism>
<reference evidence="2 3" key="1">
    <citation type="submission" date="2024-02" db="EMBL/GenBank/DDBJ databases">
        <title>Herpetosiphon gulosus NBRC 112829.</title>
        <authorList>
            <person name="Ichikawa N."/>
            <person name="Katano-Makiyama Y."/>
            <person name="Hidaka K."/>
        </authorList>
    </citation>
    <scope>NUCLEOTIDE SEQUENCE [LARGE SCALE GENOMIC DNA]</scope>
    <source>
        <strain evidence="2 3">NBRC 112829</strain>
    </source>
</reference>
<proteinExistence type="predicted"/>
<accession>A0ABP9X230</accession>
<evidence type="ECO:0000256" key="1">
    <source>
        <dbReference type="SAM" id="MobiDB-lite"/>
    </source>
</evidence>
<evidence type="ECO:0000313" key="2">
    <source>
        <dbReference type="EMBL" id="GAA5529454.1"/>
    </source>
</evidence>
<feature type="region of interest" description="Disordered" evidence="1">
    <location>
        <begin position="1"/>
        <end position="41"/>
    </location>
</feature>
<comment type="caution">
    <text evidence="2">The sequence shown here is derived from an EMBL/GenBank/DDBJ whole genome shotgun (WGS) entry which is preliminary data.</text>
</comment>
<dbReference type="Proteomes" id="UP001428290">
    <property type="component" value="Unassembled WGS sequence"/>
</dbReference>